<protein>
    <submittedName>
        <fullName evidence="1">Uncharacterized protein</fullName>
    </submittedName>
</protein>
<organism evidence="1 2">
    <name type="scientific">Plasmodium falciparum Vietnam Oak-Knoll</name>
    <name type="common">FVO</name>
    <dbReference type="NCBI Taxonomy" id="1036723"/>
    <lineage>
        <taxon>Eukaryota</taxon>
        <taxon>Sar</taxon>
        <taxon>Alveolata</taxon>
        <taxon>Apicomplexa</taxon>
        <taxon>Aconoidasida</taxon>
        <taxon>Haemosporida</taxon>
        <taxon>Plasmodiidae</taxon>
        <taxon>Plasmodium</taxon>
        <taxon>Plasmodium (Laverania)</taxon>
    </lineage>
</organism>
<dbReference type="AlphaFoldDB" id="A0A024VAQ3"/>
<reference evidence="1 2" key="2">
    <citation type="submission" date="2013-02" db="EMBL/GenBank/DDBJ databases">
        <title>The Genome Sequence of Plasmodium falciparum Vietnam Oak-Knoll (FVO).</title>
        <authorList>
            <consortium name="The Broad Institute Genome Sequencing Platform"/>
            <consortium name="The Broad Institute Genome Sequencing Center for Infectious Disease"/>
            <person name="Neafsey D."/>
            <person name="Cheeseman I."/>
            <person name="Volkman S."/>
            <person name="Adams J."/>
            <person name="Walker B."/>
            <person name="Young S.K."/>
            <person name="Zeng Q."/>
            <person name="Gargeya S."/>
            <person name="Fitzgerald M."/>
            <person name="Haas B."/>
            <person name="Abouelleil A."/>
            <person name="Alvarado L."/>
            <person name="Arachchi H.M."/>
            <person name="Berlin A.M."/>
            <person name="Chapman S.B."/>
            <person name="Dewar J."/>
            <person name="Goldberg J."/>
            <person name="Griggs A."/>
            <person name="Gujja S."/>
            <person name="Hansen M."/>
            <person name="Howarth C."/>
            <person name="Imamovic A."/>
            <person name="Larimer J."/>
            <person name="McCowan C."/>
            <person name="Murphy C."/>
            <person name="Neiman D."/>
            <person name="Pearson M."/>
            <person name="Priest M."/>
            <person name="Roberts A."/>
            <person name="Saif S."/>
            <person name="Shea T."/>
            <person name="Sisk P."/>
            <person name="Sykes S."/>
            <person name="Wortman J."/>
            <person name="Nusbaum C."/>
            <person name="Birren B."/>
        </authorList>
    </citation>
    <scope>NUCLEOTIDE SEQUENCE [LARGE SCALE GENOMIC DNA]</scope>
    <source>
        <strain evidence="2">Vietnam Oak-Knoll (FVO)</strain>
    </source>
</reference>
<proteinExistence type="predicted"/>
<reference evidence="1 2" key="1">
    <citation type="submission" date="2013-02" db="EMBL/GenBank/DDBJ databases">
        <title>The Genome Annotation of Plasmodium falciparum Vietnam Oak-Knoll (FVO).</title>
        <authorList>
            <consortium name="The Broad Institute Genome Sequencing Platform"/>
            <consortium name="The Broad Institute Genome Sequencing Center for Infectious Disease"/>
            <person name="Neafsey D."/>
            <person name="Hoffman S."/>
            <person name="Volkman S."/>
            <person name="Rosenthal P."/>
            <person name="Walker B."/>
            <person name="Young S.K."/>
            <person name="Zeng Q."/>
            <person name="Gargeya S."/>
            <person name="Fitzgerald M."/>
            <person name="Haas B."/>
            <person name="Abouelleil A."/>
            <person name="Allen A.W."/>
            <person name="Alvarado L."/>
            <person name="Arachchi H.M."/>
            <person name="Berlin A.M."/>
            <person name="Chapman S.B."/>
            <person name="Gainer-Dewar J."/>
            <person name="Goldberg J."/>
            <person name="Griggs A."/>
            <person name="Gujja S."/>
            <person name="Hansen M."/>
            <person name="Howarth C."/>
            <person name="Imamovic A."/>
            <person name="Ireland A."/>
            <person name="Larimer J."/>
            <person name="McCowan C."/>
            <person name="Murphy C."/>
            <person name="Pearson M."/>
            <person name="Poon T.W."/>
            <person name="Priest M."/>
            <person name="Roberts A."/>
            <person name="Saif S."/>
            <person name="Shea T."/>
            <person name="Sisk P."/>
            <person name="Sykes S."/>
            <person name="Wortman J."/>
            <person name="Nusbaum C."/>
            <person name="Birren B."/>
        </authorList>
    </citation>
    <scope>NUCLEOTIDE SEQUENCE [LARGE SCALE GENOMIC DNA]</scope>
    <source>
        <strain evidence="2">Vietnam Oak-Knoll (FVO)</strain>
    </source>
</reference>
<evidence type="ECO:0000313" key="1">
    <source>
        <dbReference type="EMBL" id="ETW20103.1"/>
    </source>
</evidence>
<evidence type="ECO:0000313" key="2">
    <source>
        <dbReference type="Proteomes" id="UP000030690"/>
    </source>
</evidence>
<sequence>MLSLKNVKSNDEVNDIRNANDTFNKYSRSIIPMEHNIIVLPCECKTSIIKNTFLDILSPMKIPFCKINNTNVQNTTNVFSLRKKKKTLRCENILNQNKGNTKNDKEQNDNLITCHNNFKSFNSNYLDTYSIIGGTYKNTYFKNKMDNKYFTIEIERKYDIINEDKNPFDYYTYVAMKNQHRNYLALKNIPYIEKQIMNCRDLNSVYINKNIVIPEIQYKHNKKTKITKRDLIEYNCIKDNANDFFNLNTEISNTLVKDNMISRIINENELKKNQSLSLIDDRKKSIARNISEKNNQIIYNSKQHFNIFDDIRPSIKKNIKKKKKNLGVCYLNLNNLSCQFLMTCDKT</sequence>
<dbReference type="Proteomes" id="UP000030690">
    <property type="component" value="Unassembled WGS sequence"/>
</dbReference>
<dbReference type="OrthoDB" id="383990at2759"/>
<accession>A0A024VAQ3</accession>
<gene>
    <name evidence="1" type="ORF">PFFVO_01004</name>
</gene>
<dbReference type="EMBL" id="KI925025">
    <property type="protein sequence ID" value="ETW20103.1"/>
    <property type="molecule type" value="Genomic_DNA"/>
</dbReference>
<name>A0A024VAQ3_PLAFA</name>